<proteinExistence type="predicted"/>
<feature type="transmembrane region" description="Helical" evidence="1">
    <location>
        <begin position="20"/>
        <end position="42"/>
    </location>
</feature>
<keyword evidence="1" id="KW-0472">Membrane</keyword>
<dbReference type="KEGG" id="csal:NBC122_01213"/>
<evidence type="ECO:0000313" key="2">
    <source>
        <dbReference type="EMBL" id="QBO58040.1"/>
    </source>
</evidence>
<keyword evidence="1" id="KW-0812">Transmembrane</keyword>
<dbReference type="Proteomes" id="UP000294419">
    <property type="component" value="Chromosome"/>
</dbReference>
<accession>A0A4P6ZEL2</accession>
<protein>
    <submittedName>
        <fullName evidence="2">Uncharacterized protein</fullName>
    </submittedName>
</protein>
<reference evidence="2 3" key="1">
    <citation type="submission" date="2019-03" db="EMBL/GenBank/DDBJ databases">
        <authorList>
            <person name="Kim H."/>
            <person name="Yu S.-M."/>
        </authorList>
    </citation>
    <scope>NUCLEOTIDE SEQUENCE [LARGE SCALE GENOMIC DNA]</scope>
    <source>
        <strain evidence="2 3">NBC122</strain>
    </source>
</reference>
<gene>
    <name evidence="2" type="ORF">NBC122_01213</name>
</gene>
<dbReference type="AlphaFoldDB" id="A0A4P6ZEL2"/>
<dbReference type="EMBL" id="CP037954">
    <property type="protein sequence ID" value="QBO58040.1"/>
    <property type="molecule type" value="Genomic_DNA"/>
</dbReference>
<sequence>MSSFEKRAKSQEQRAKIEILSLYSFFFYLIINLIILIVLNYYQLAFFTPGIRPLLAISLKVTLERPNVLM</sequence>
<organism evidence="2 3">
    <name type="scientific">Chryseobacterium salivictor</name>
    <dbReference type="NCBI Taxonomy" id="2547600"/>
    <lineage>
        <taxon>Bacteria</taxon>
        <taxon>Pseudomonadati</taxon>
        <taxon>Bacteroidota</taxon>
        <taxon>Flavobacteriia</taxon>
        <taxon>Flavobacteriales</taxon>
        <taxon>Weeksellaceae</taxon>
        <taxon>Chryseobacterium group</taxon>
        <taxon>Chryseobacterium</taxon>
    </lineage>
</organism>
<keyword evidence="3" id="KW-1185">Reference proteome</keyword>
<evidence type="ECO:0000256" key="1">
    <source>
        <dbReference type="SAM" id="Phobius"/>
    </source>
</evidence>
<keyword evidence="1" id="KW-1133">Transmembrane helix</keyword>
<evidence type="ECO:0000313" key="3">
    <source>
        <dbReference type="Proteomes" id="UP000294419"/>
    </source>
</evidence>
<name>A0A4P6ZEL2_9FLAO</name>